<dbReference type="HOGENOM" id="CLU_1443449_0_0_1"/>
<organism evidence="2">
    <name type="scientific">Albugo laibachii Nc14</name>
    <dbReference type="NCBI Taxonomy" id="890382"/>
    <lineage>
        <taxon>Eukaryota</taxon>
        <taxon>Sar</taxon>
        <taxon>Stramenopiles</taxon>
        <taxon>Oomycota</taxon>
        <taxon>Peronosporomycetes</taxon>
        <taxon>Albuginales</taxon>
        <taxon>Albuginaceae</taxon>
        <taxon>Albugo</taxon>
    </lineage>
</organism>
<name>F0W6X7_9STRA</name>
<dbReference type="EMBL" id="FR824072">
    <property type="protein sequence ID" value="CCA16872.1"/>
    <property type="molecule type" value="Genomic_DNA"/>
</dbReference>
<protein>
    <submittedName>
        <fullName evidence="2">Retrotransposon protein putative</fullName>
    </submittedName>
</protein>
<dbReference type="CDD" id="cd09272">
    <property type="entry name" value="RNase_HI_RT_Ty1"/>
    <property type="match status" value="1"/>
</dbReference>
<evidence type="ECO:0000313" key="2">
    <source>
        <dbReference type="EMBL" id="CCA16872.1"/>
    </source>
</evidence>
<dbReference type="AlphaFoldDB" id="F0W6X7"/>
<reference evidence="2" key="2">
    <citation type="submission" date="2011-02" db="EMBL/GenBank/DDBJ databases">
        <authorList>
            <person name="MacLean D."/>
        </authorList>
    </citation>
    <scope>NUCLEOTIDE SEQUENCE</scope>
</reference>
<dbReference type="Pfam" id="PF07727">
    <property type="entry name" value="RVT_2"/>
    <property type="match status" value="1"/>
</dbReference>
<sequence length="188" mass="22091">MKHPEMKCKLQRALYGTKQAARQWNNKINTHLESLGFNRSIADPCVYMRNKDSEYSIIVIYVDDLMIITETKHKINEIKRDLSDTFSIKELGIVWLRRFLLDLKYQVDVPTTIFQENQGTIALAKNPVYHSRTKHIDIRFHFIREKVEAKELEIEYKPTEEMVANALTKALPKGKYEDFIQALGMKNE</sequence>
<dbReference type="InterPro" id="IPR013103">
    <property type="entry name" value="RVT_2"/>
</dbReference>
<gene>
    <name evidence="2" type="primary">AlNc14C27G2613</name>
    <name evidence="2" type="ORF">ALNC14_030150</name>
</gene>
<reference evidence="2" key="1">
    <citation type="journal article" date="2011" name="PLoS Biol.">
        <title>Gene gain and loss during evolution of obligate parasitism in the white rust pathogen of Arabidopsis thaliana.</title>
        <authorList>
            <person name="Kemen E."/>
            <person name="Gardiner A."/>
            <person name="Schultz-Larsen T."/>
            <person name="Kemen A.C."/>
            <person name="Balmuth A.L."/>
            <person name="Robert-Seilaniantz A."/>
            <person name="Bailey K."/>
            <person name="Holub E."/>
            <person name="Studholme D.J."/>
            <person name="Maclean D."/>
            <person name="Jones J.D."/>
        </authorList>
    </citation>
    <scope>NUCLEOTIDE SEQUENCE</scope>
</reference>
<feature type="domain" description="Reverse transcriptase Ty1/copia-type" evidence="1">
    <location>
        <begin position="5"/>
        <end position="94"/>
    </location>
</feature>
<dbReference type="InterPro" id="IPR043502">
    <property type="entry name" value="DNA/RNA_pol_sf"/>
</dbReference>
<dbReference type="SUPFAM" id="SSF56672">
    <property type="entry name" value="DNA/RNA polymerases"/>
    <property type="match status" value="1"/>
</dbReference>
<accession>F0W6X7</accession>
<dbReference type="PANTHER" id="PTHR11439:SF467">
    <property type="entry name" value="INTEGRASE CATALYTIC DOMAIN-CONTAINING PROTEIN"/>
    <property type="match status" value="1"/>
</dbReference>
<proteinExistence type="predicted"/>
<dbReference type="PANTHER" id="PTHR11439">
    <property type="entry name" value="GAG-POL-RELATED RETROTRANSPOSON"/>
    <property type="match status" value="1"/>
</dbReference>
<evidence type="ECO:0000259" key="1">
    <source>
        <dbReference type="Pfam" id="PF07727"/>
    </source>
</evidence>